<dbReference type="RefSeq" id="YP_001950136.1">
    <property type="nucleotide sequence ID" value="NC_010811.2"/>
</dbReference>
<sequence>MTYPRTLFVLKYRDSDYNDINSWCYSDGKKPLSSGLFNSARMVVDMLMQHGVPVKLVHVQDNSTIYREAMAFQAEVVIVEAFWVVPEKFDELLSVNPKIKYVIRNHSETPFLAQEGIAFDWMLKYVQRPNVVMSANSPRMYEETLHLVQMANPSWTPEHIASKVAYLPNYYPTTHLVDGEMKPDHCDTLDIGCFGAVRPLKNHMEQAIGALKLAARLNRRLRFHINGGRIEMNGDQILKNLRLMFKHYPQHELVEHPWMVHAKFKELVASMDLVTQVSFSETFNIVAADAVVLGVPTIGSREITWLNMLYQADPTSSDSIAAVMDRALCMKRRFPRLNLNAMGLRGYDKRSERDWLSFLAHHK</sequence>
<organism evidence="1 2">
    <name type="scientific">Ralstonia phage phiRSL1</name>
    <dbReference type="NCBI Taxonomy" id="1980924"/>
    <lineage>
        <taxon>Viruses</taxon>
        <taxon>Duplodnaviria</taxon>
        <taxon>Heunggongvirae</taxon>
        <taxon>Uroviricota</taxon>
        <taxon>Caudoviricetes</taxon>
        <taxon>Mieseafarmvirus</taxon>
        <taxon>Mieseafarmvirus RSL1</taxon>
    </lineage>
</organism>
<dbReference type="SUPFAM" id="SSF53756">
    <property type="entry name" value="UDP-Glycosyltransferase/glycogen phosphorylase"/>
    <property type="match status" value="1"/>
</dbReference>
<dbReference type="KEGG" id="vg:6369868"/>
<accession>B2ZY71</accession>
<evidence type="ECO:0000313" key="2">
    <source>
        <dbReference type="Proteomes" id="UP000001034"/>
    </source>
</evidence>
<evidence type="ECO:0000313" key="1">
    <source>
        <dbReference type="EMBL" id="BAG41706.1"/>
    </source>
</evidence>
<proteinExistence type="predicted"/>
<protein>
    <recommendedName>
        <fullName evidence="3">Glycosyltransferase</fullName>
    </recommendedName>
</protein>
<dbReference type="Proteomes" id="UP000001034">
    <property type="component" value="Segment"/>
</dbReference>
<dbReference type="EMBL" id="AB366653">
    <property type="protein sequence ID" value="BAG41706.1"/>
    <property type="molecule type" value="Genomic_DNA"/>
</dbReference>
<name>B2ZY71_9CAUD</name>
<dbReference type="Gene3D" id="3.40.50.2000">
    <property type="entry name" value="Glycogen Phosphorylase B"/>
    <property type="match status" value="1"/>
</dbReference>
<keyword evidence="2" id="KW-1185">Reference proteome</keyword>
<reference evidence="1 2" key="1">
    <citation type="journal article" date="2010" name="Virology">
        <title>A jumbo phage infecting the phytopathogen Ralstonia solanacearum defines a new lineage of the Myoviridae family.</title>
        <authorList>
            <person name="Yamada T."/>
            <person name="Satoh S."/>
            <person name="Ishikawa H."/>
            <person name="Fujiwara A."/>
            <person name="Kawasaki T."/>
            <person name="Fujie M."/>
            <person name="Ogata H."/>
        </authorList>
    </citation>
    <scope>NUCLEOTIDE SEQUENCE [LARGE SCALE GENOMIC DNA]</scope>
</reference>
<evidence type="ECO:0008006" key="3">
    <source>
        <dbReference type="Google" id="ProtNLM"/>
    </source>
</evidence>
<dbReference type="GeneID" id="6369868"/>